<dbReference type="InterPro" id="IPR006584">
    <property type="entry name" value="Cellulose-bd_IV"/>
</dbReference>
<protein>
    <submittedName>
        <fullName evidence="11">Xylosidase/arabinosidase</fullName>
    </submittedName>
</protein>
<evidence type="ECO:0000259" key="10">
    <source>
        <dbReference type="SMART" id="SM00606"/>
    </source>
</evidence>
<dbReference type="GO" id="GO:0030246">
    <property type="term" value="F:carbohydrate binding"/>
    <property type="evidence" value="ECO:0007669"/>
    <property type="project" value="InterPro"/>
</dbReference>
<evidence type="ECO:0000313" key="11">
    <source>
        <dbReference type="EMBL" id="KAA6300349.1"/>
    </source>
</evidence>
<dbReference type="InterPro" id="IPR005084">
    <property type="entry name" value="CBM6"/>
</dbReference>
<gene>
    <name evidence="11" type="ORF">EZS26_003512</name>
</gene>
<name>A0A5M8NY82_9BACT</name>
<dbReference type="Pfam" id="PF04616">
    <property type="entry name" value="Glyco_hydro_43"/>
    <property type="match status" value="1"/>
</dbReference>
<reference evidence="11 12" key="1">
    <citation type="submission" date="2019-03" db="EMBL/GenBank/DDBJ databases">
        <title>Single cell metagenomics reveals metabolic interactions within the superorganism composed of flagellate Streblomastix strix and complex community of Bacteroidetes bacteria on its surface.</title>
        <authorList>
            <person name="Treitli S.C."/>
            <person name="Kolisko M."/>
            <person name="Husnik F."/>
            <person name="Keeling P."/>
            <person name="Hampl V."/>
        </authorList>
    </citation>
    <scope>NUCLEOTIDE SEQUENCE [LARGE SCALE GENOMIC DNA]</scope>
    <source>
        <strain evidence="11">St1</strain>
    </source>
</reference>
<evidence type="ECO:0000256" key="7">
    <source>
        <dbReference type="PIRSR" id="PIRSR606710-2"/>
    </source>
</evidence>
<dbReference type="InterPro" id="IPR008979">
    <property type="entry name" value="Galactose-bd-like_sf"/>
</dbReference>
<accession>A0A5M8NY82</accession>
<organism evidence="11 12">
    <name type="scientific">Candidatus Ordinivivax streblomastigis</name>
    <dbReference type="NCBI Taxonomy" id="2540710"/>
    <lineage>
        <taxon>Bacteria</taxon>
        <taxon>Pseudomonadati</taxon>
        <taxon>Bacteroidota</taxon>
        <taxon>Bacteroidia</taxon>
        <taxon>Bacteroidales</taxon>
        <taxon>Candidatus Ordinivivax</taxon>
    </lineage>
</organism>
<dbReference type="SMART" id="SM00606">
    <property type="entry name" value="CBD_IV"/>
    <property type="match status" value="1"/>
</dbReference>
<keyword evidence="6 8" id="KW-0326">Glycosidase</keyword>
<dbReference type="Pfam" id="PF03422">
    <property type="entry name" value="CBM_6"/>
    <property type="match status" value="1"/>
</dbReference>
<dbReference type="InterPro" id="IPR006710">
    <property type="entry name" value="Glyco_hydro_43"/>
</dbReference>
<dbReference type="CDD" id="cd18620">
    <property type="entry name" value="GH43_XylA-like"/>
    <property type="match status" value="1"/>
</dbReference>
<dbReference type="Gene3D" id="2.60.120.260">
    <property type="entry name" value="Galactose-binding domain-like"/>
    <property type="match status" value="1"/>
</dbReference>
<feature type="signal peptide" evidence="9">
    <location>
        <begin position="1"/>
        <end position="19"/>
    </location>
</feature>
<evidence type="ECO:0000256" key="1">
    <source>
        <dbReference type="ARBA" id="ARBA00009865"/>
    </source>
</evidence>
<evidence type="ECO:0000313" key="12">
    <source>
        <dbReference type="Proteomes" id="UP000324575"/>
    </source>
</evidence>
<proteinExistence type="inferred from homology"/>
<evidence type="ECO:0000256" key="8">
    <source>
        <dbReference type="RuleBase" id="RU361187"/>
    </source>
</evidence>
<dbReference type="InterPro" id="IPR052176">
    <property type="entry name" value="Glycosyl_Hydrlase_43_Enz"/>
</dbReference>
<evidence type="ECO:0000256" key="2">
    <source>
        <dbReference type="ARBA" id="ARBA00022651"/>
    </source>
</evidence>
<dbReference type="Gene3D" id="2.115.10.20">
    <property type="entry name" value="Glycosyl hydrolase domain, family 43"/>
    <property type="match status" value="1"/>
</dbReference>
<keyword evidence="3 9" id="KW-0732">Signal</keyword>
<evidence type="ECO:0000256" key="3">
    <source>
        <dbReference type="ARBA" id="ARBA00022729"/>
    </source>
</evidence>
<evidence type="ECO:0000256" key="6">
    <source>
        <dbReference type="ARBA" id="ARBA00023295"/>
    </source>
</evidence>
<dbReference type="PANTHER" id="PTHR43772:SF2">
    <property type="entry name" value="PUTATIVE (AFU_ORTHOLOGUE AFUA_2G04480)-RELATED"/>
    <property type="match status" value="1"/>
</dbReference>
<keyword evidence="2" id="KW-0858">Xylan degradation</keyword>
<sequence>MKPFLLFCSLLLFVVSGKAQNPIVPPGTYIADPSAHVWQDGKMYVYGSKDESPNYYCSWEHHVLSSPDLIHWDIARHRFSSKGEDDQVPFTDAHLYAPDCQYKDGTYYLYFCTSDWKEGVATSKSPLGPFKDGKLIDLKDKSMIDPCVFIDDDGQAYYIWGQFSAKMAKLKPNMMEIDSTTIHEGVVTEKEHFFHEGGYLVKRNGIYYFLFADISRSNRPTCLGYATSDKPFGPYQYRGVIIDDDHCDPSDWTNHGSLVEFKGQWYVFYHRSTHNTYAMRKPCIEPIHFNPDGSIQEAEMTTQGVAGPLDARKKMDAERACLLFGNVFIKACAPDNELLANIHNEDKAAYKYIDFGAGVDSVLIKVNPGFKGGSIRLMLDQPWSSSVAQVEVPARIETGEPVLIRHKITKPVKGVHALWLLFLGTGDNLFDVDWFQFK</sequence>
<feature type="chain" id="PRO_5024321899" evidence="9">
    <location>
        <begin position="20"/>
        <end position="438"/>
    </location>
</feature>
<evidence type="ECO:0000256" key="9">
    <source>
        <dbReference type="SAM" id="SignalP"/>
    </source>
</evidence>
<feature type="domain" description="Cellulose binding type IV" evidence="10">
    <location>
        <begin position="308"/>
        <end position="438"/>
    </location>
</feature>
<dbReference type="PANTHER" id="PTHR43772">
    <property type="entry name" value="ENDO-1,4-BETA-XYLANASE"/>
    <property type="match status" value="1"/>
</dbReference>
<dbReference type="Proteomes" id="UP000324575">
    <property type="component" value="Unassembled WGS sequence"/>
</dbReference>
<dbReference type="SUPFAM" id="SSF75005">
    <property type="entry name" value="Arabinanase/levansucrase/invertase"/>
    <property type="match status" value="1"/>
</dbReference>
<dbReference type="AlphaFoldDB" id="A0A5M8NY82"/>
<dbReference type="GO" id="GO:0004553">
    <property type="term" value="F:hydrolase activity, hydrolyzing O-glycosyl compounds"/>
    <property type="evidence" value="ECO:0007669"/>
    <property type="project" value="InterPro"/>
</dbReference>
<keyword evidence="2" id="KW-0624">Polysaccharide degradation</keyword>
<dbReference type="InterPro" id="IPR023296">
    <property type="entry name" value="Glyco_hydro_beta-prop_sf"/>
</dbReference>
<dbReference type="SUPFAM" id="SSF49785">
    <property type="entry name" value="Galactose-binding domain-like"/>
    <property type="match status" value="1"/>
</dbReference>
<dbReference type="CDD" id="cd04084">
    <property type="entry name" value="CBM6_xylanase-like"/>
    <property type="match status" value="1"/>
</dbReference>
<keyword evidence="4 8" id="KW-0378">Hydrolase</keyword>
<evidence type="ECO:0000256" key="4">
    <source>
        <dbReference type="ARBA" id="ARBA00022801"/>
    </source>
</evidence>
<feature type="site" description="Important for catalytic activity, responsible for pKa modulation of the active site Glu and correct orientation of both the proton donor and substrate" evidence="7">
    <location>
        <position position="145"/>
    </location>
</feature>
<comment type="similarity">
    <text evidence="1 8">Belongs to the glycosyl hydrolase 43 family.</text>
</comment>
<keyword evidence="5" id="KW-0119">Carbohydrate metabolism</keyword>
<comment type="caution">
    <text evidence="11">The sequence shown here is derived from an EMBL/GenBank/DDBJ whole genome shotgun (WGS) entry which is preliminary data.</text>
</comment>
<dbReference type="EMBL" id="SNRX01000096">
    <property type="protein sequence ID" value="KAA6300349.1"/>
    <property type="molecule type" value="Genomic_DNA"/>
</dbReference>
<evidence type="ECO:0000256" key="5">
    <source>
        <dbReference type="ARBA" id="ARBA00023277"/>
    </source>
</evidence>
<dbReference type="GO" id="GO:0045493">
    <property type="term" value="P:xylan catabolic process"/>
    <property type="evidence" value="ECO:0007669"/>
    <property type="project" value="UniProtKB-KW"/>
</dbReference>